<name>A0A3D8Y6V7_9BACT</name>
<accession>A0A3D8Y6V7</accession>
<protein>
    <submittedName>
        <fullName evidence="2">Uncharacterized protein</fullName>
    </submittedName>
</protein>
<evidence type="ECO:0000313" key="2">
    <source>
        <dbReference type="EMBL" id="REA58458.1"/>
    </source>
</evidence>
<keyword evidence="1" id="KW-1133">Transmembrane helix</keyword>
<gene>
    <name evidence="2" type="ORF">DSL64_20425</name>
</gene>
<feature type="transmembrane region" description="Helical" evidence="1">
    <location>
        <begin position="132"/>
        <end position="151"/>
    </location>
</feature>
<keyword evidence="1" id="KW-0472">Membrane</keyword>
<organism evidence="2 3">
    <name type="scientific">Dyadobacter luteus</name>
    <dbReference type="NCBI Taxonomy" id="2259619"/>
    <lineage>
        <taxon>Bacteria</taxon>
        <taxon>Pseudomonadati</taxon>
        <taxon>Bacteroidota</taxon>
        <taxon>Cytophagia</taxon>
        <taxon>Cytophagales</taxon>
        <taxon>Spirosomataceae</taxon>
        <taxon>Dyadobacter</taxon>
    </lineage>
</organism>
<dbReference type="Proteomes" id="UP000256373">
    <property type="component" value="Unassembled WGS sequence"/>
</dbReference>
<dbReference type="AlphaFoldDB" id="A0A3D8Y6V7"/>
<feature type="transmembrane region" description="Helical" evidence="1">
    <location>
        <begin position="157"/>
        <end position="177"/>
    </location>
</feature>
<keyword evidence="3" id="KW-1185">Reference proteome</keyword>
<dbReference type="EMBL" id="QNUL01000020">
    <property type="protein sequence ID" value="REA58458.1"/>
    <property type="molecule type" value="Genomic_DNA"/>
</dbReference>
<comment type="caution">
    <text evidence="2">The sequence shown here is derived from an EMBL/GenBank/DDBJ whole genome shotgun (WGS) entry which is preliminary data.</text>
</comment>
<proteinExistence type="predicted"/>
<evidence type="ECO:0000313" key="3">
    <source>
        <dbReference type="Proteomes" id="UP000256373"/>
    </source>
</evidence>
<evidence type="ECO:0000256" key="1">
    <source>
        <dbReference type="SAM" id="Phobius"/>
    </source>
</evidence>
<reference evidence="2 3" key="1">
    <citation type="submission" date="2018-07" db="EMBL/GenBank/DDBJ databases">
        <title>Dyadobacter roseus sp. nov., isolated from rose rhizosphere soil.</title>
        <authorList>
            <person name="Chen L."/>
        </authorList>
    </citation>
    <scope>NUCLEOTIDE SEQUENCE [LARGE SCALE GENOMIC DNA]</scope>
    <source>
        <strain evidence="2 3">RS19</strain>
    </source>
</reference>
<keyword evidence="1" id="KW-0812">Transmembrane</keyword>
<sequence>MRFKLVLKAIRHRQPFFVFERSVTVPEDIRFRSKKEVYLQSIDSFGCVHNSSPNGGYQYWHGGKEMCQFFYVFEITSALIFQGVTNVMYHHIDWVLRHINQPLHQPVIQQFAKSEAPLFVNSVEEAKGNNQLHSVLAFVCLVRCCIHIVFVDRITSVFLHLLLWLVPQFFILTRLLFVDDIG</sequence>